<name>A0A1M6EMX9_9FIRM</name>
<dbReference type="Pfam" id="PF01381">
    <property type="entry name" value="HTH_3"/>
    <property type="match status" value="1"/>
</dbReference>
<dbReference type="GO" id="GO:0003677">
    <property type="term" value="F:DNA binding"/>
    <property type="evidence" value="ECO:0007669"/>
    <property type="project" value="UniProtKB-KW"/>
</dbReference>
<evidence type="ECO:0000256" key="1">
    <source>
        <dbReference type="ARBA" id="ARBA00023125"/>
    </source>
</evidence>
<dbReference type="CDD" id="cd00093">
    <property type="entry name" value="HTH_XRE"/>
    <property type="match status" value="1"/>
</dbReference>
<evidence type="ECO:0000313" key="3">
    <source>
        <dbReference type="EMBL" id="SHI86610.1"/>
    </source>
</evidence>
<organism evidence="3 4">
    <name type="scientific">Anaerovibrio lipolyticus DSM 3074</name>
    <dbReference type="NCBI Taxonomy" id="1120997"/>
    <lineage>
        <taxon>Bacteria</taxon>
        <taxon>Bacillati</taxon>
        <taxon>Bacillota</taxon>
        <taxon>Negativicutes</taxon>
        <taxon>Selenomonadales</taxon>
        <taxon>Selenomonadaceae</taxon>
        <taxon>Anaerovibrio</taxon>
    </lineage>
</organism>
<keyword evidence="1" id="KW-0238">DNA-binding</keyword>
<dbReference type="OrthoDB" id="1683966at2"/>
<gene>
    <name evidence="3" type="ORF">SAMN02745671_01925</name>
</gene>
<evidence type="ECO:0000259" key="2">
    <source>
        <dbReference type="PROSITE" id="PS50943"/>
    </source>
</evidence>
<dbReference type="PANTHER" id="PTHR46558:SF14">
    <property type="entry name" value="HTH-TYPE TRANSCRIPTIONAL REGULATOR ANSR"/>
    <property type="match status" value="1"/>
</dbReference>
<sequence length="107" mass="12514">MFTKRLRALREDSDIKQKDIAEFLQIKPNTYNRYECGVNEPDISTLIKLADYFEVSLDFLLGHTSKNTGNIPDLSHFLMTGDYQIFGRTPSSEERQKLVSFLELFFR</sequence>
<dbReference type="PROSITE" id="PS50943">
    <property type="entry name" value="HTH_CROC1"/>
    <property type="match status" value="1"/>
</dbReference>
<dbReference type="PANTHER" id="PTHR46558">
    <property type="entry name" value="TRACRIPTIONAL REGULATORY PROTEIN-RELATED-RELATED"/>
    <property type="match status" value="1"/>
</dbReference>
<evidence type="ECO:0000313" key="4">
    <source>
        <dbReference type="Proteomes" id="UP000191240"/>
    </source>
</evidence>
<dbReference type="AlphaFoldDB" id="A0A1M6EMX9"/>
<reference evidence="3 4" key="1">
    <citation type="submission" date="2016-11" db="EMBL/GenBank/DDBJ databases">
        <authorList>
            <person name="Jaros S."/>
            <person name="Januszkiewicz K."/>
            <person name="Wedrychowicz H."/>
        </authorList>
    </citation>
    <scope>NUCLEOTIDE SEQUENCE [LARGE SCALE GENOMIC DNA]</scope>
    <source>
        <strain evidence="3 4">DSM 3074</strain>
    </source>
</reference>
<feature type="domain" description="HTH cro/C1-type" evidence="2">
    <location>
        <begin position="6"/>
        <end position="60"/>
    </location>
</feature>
<dbReference type="Proteomes" id="UP000191240">
    <property type="component" value="Unassembled WGS sequence"/>
</dbReference>
<dbReference type="RefSeq" id="WP_072033469.1">
    <property type="nucleotide sequence ID" value="NZ_FQYW01000016.1"/>
</dbReference>
<dbReference type="InterPro" id="IPR001387">
    <property type="entry name" value="Cro/C1-type_HTH"/>
</dbReference>
<dbReference type="InterPro" id="IPR010982">
    <property type="entry name" value="Lambda_DNA-bd_dom_sf"/>
</dbReference>
<accession>A0A1M6EMX9</accession>
<dbReference type="SMART" id="SM00530">
    <property type="entry name" value="HTH_XRE"/>
    <property type="match status" value="1"/>
</dbReference>
<proteinExistence type="predicted"/>
<dbReference type="EMBL" id="FQYW01000016">
    <property type="protein sequence ID" value="SHI86610.1"/>
    <property type="molecule type" value="Genomic_DNA"/>
</dbReference>
<dbReference type="SUPFAM" id="SSF47413">
    <property type="entry name" value="lambda repressor-like DNA-binding domains"/>
    <property type="match status" value="1"/>
</dbReference>
<protein>
    <submittedName>
        <fullName evidence="3">Transcriptional regulator, contains XRE-family HTH domain</fullName>
    </submittedName>
</protein>
<dbReference type="Gene3D" id="1.10.260.40">
    <property type="entry name" value="lambda repressor-like DNA-binding domains"/>
    <property type="match status" value="1"/>
</dbReference>